<gene>
    <name evidence="1" type="ordered locus">Ftrac_2770</name>
</gene>
<evidence type="ECO:0000313" key="1">
    <source>
        <dbReference type="EMBL" id="ADR22748.1"/>
    </source>
</evidence>
<dbReference type="HOGENOM" id="CLU_2717655_0_0_10"/>
<sequence length="72" mass="8441">MLMPTFSIVYKDDTTQDFEADSKESLIRDFSINDATAFQNDVKEIHWKDHQHQFVEEISSGKVIKRPIVIEK</sequence>
<dbReference type="KEGG" id="mtt:Ftrac_2770"/>
<dbReference type="EMBL" id="CP002349">
    <property type="protein sequence ID" value="ADR22748.1"/>
    <property type="molecule type" value="Genomic_DNA"/>
</dbReference>
<dbReference type="AlphaFoldDB" id="E4TRP9"/>
<proteinExistence type="predicted"/>
<accession>E4TRP9</accession>
<protein>
    <submittedName>
        <fullName evidence="1">Uncharacterized protein</fullName>
    </submittedName>
</protein>
<dbReference type="STRING" id="643867.Ftrac_2770"/>
<dbReference type="Proteomes" id="UP000008720">
    <property type="component" value="Chromosome"/>
</dbReference>
<organism evidence="1 2">
    <name type="scientific">Marivirga tractuosa (strain ATCC 23168 / DSM 4126 / NBRC 15989 / NCIMB 1408 / VKM B-1430 / H-43)</name>
    <name type="common">Microscilla tractuosa</name>
    <name type="synonym">Flexibacter tractuosus</name>
    <dbReference type="NCBI Taxonomy" id="643867"/>
    <lineage>
        <taxon>Bacteria</taxon>
        <taxon>Pseudomonadati</taxon>
        <taxon>Bacteroidota</taxon>
        <taxon>Cytophagia</taxon>
        <taxon>Cytophagales</taxon>
        <taxon>Marivirgaceae</taxon>
        <taxon>Marivirga</taxon>
    </lineage>
</organism>
<evidence type="ECO:0000313" key="2">
    <source>
        <dbReference type="Proteomes" id="UP000008720"/>
    </source>
</evidence>
<reference evidence="1 2" key="1">
    <citation type="journal article" date="2011" name="Stand. Genomic Sci.">
        <title>Complete genome sequence of Marivirga tractuosa type strain (H-43).</title>
        <authorList>
            <person name="Pagani I."/>
            <person name="Chertkov O."/>
            <person name="Lapidus A."/>
            <person name="Lucas S."/>
            <person name="Del Rio T.G."/>
            <person name="Tice H."/>
            <person name="Copeland A."/>
            <person name="Cheng J.F."/>
            <person name="Nolan M."/>
            <person name="Saunders E."/>
            <person name="Pitluck S."/>
            <person name="Held B."/>
            <person name="Goodwin L."/>
            <person name="Liolios K."/>
            <person name="Ovchinikova G."/>
            <person name="Ivanova N."/>
            <person name="Mavromatis K."/>
            <person name="Pati A."/>
            <person name="Chen A."/>
            <person name="Palaniappan K."/>
            <person name="Land M."/>
            <person name="Hauser L."/>
            <person name="Jeffries C.D."/>
            <person name="Detter J.C."/>
            <person name="Han C."/>
            <person name="Tapia R."/>
            <person name="Ngatchou-Djao O.D."/>
            <person name="Rohde M."/>
            <person name="Goker M."/>
            <person name="Spring S."/>
            <person name="Sikorski J."/>
            <person name="Woyke T."/>
            <person name="Bristow J."/>
            <person name="Eisen J.A."/>
            <person name="Markowitz V."/>
            <person name="Hugenholtz P."/>
            <person name="Klenk H.P."/>
            <person name="Kyrpides N.C."/>
        </authorList>
    </citation>
    <scope>NUCLEOTIDE SEQUENCE [LARGE SCALE GENOMIC DNA]</scope>
    <source>
        <strain evidence="2">ATCC 23168 / DSM 4126 / NBRC 15989 / NCIMB 1408 / VKM B-1430 / H-43</strain>
    </source>
</reference>
<keyword evidence="2" id="KW-1185">Reference proteome</keyword>
<name>E4TRP9_MARTH</name>